<keyword evidence="2" id="KW-1185">Reference proteome</keyword>
<accession>H8KLX0</accession>
<evidence type="ECO:0000313" key="2">
    <source>
        <dbReference type="Proteomes" id="UP000007590"/>
    </source>
</evidence>
<dbReference type="eggNOG" id="ENOG5033JQW">
    <property type="taxonomic scope" value="Bacteria"/>
</dbReference>
<sequence length="176" mass="21153">MSLQMKINLGLLFLAIVINSCDRIRSITSKSIEKVKEVVNNESDKLVDKVIPTFDSYKSDTEHNRRRFKDFLQIELTSDVKNIYCYADEMGIDKNYQFSFNCDMSTVIRILQKHQLRLDTATSYGFSAELQKEFVWWKCNDIKKLPRYSWKGDNEYYKYFWYDQKTRKAYYLDFDL</sequence>
<reference evidence="1" key="1">
    <citation type="submission" date="2012-02" db="EMBL/GenBank/DDBJ databases">
        <title>The complete genome of Solitalea canadensis DSM 3403.</title>
        <authorList>
            <consortium name="US DOE Joint Genome Institute (JGI-PGF)"/>
            <person name="Lucas S."/>
            <person name="Copeland A."/>
            <person name="Lapidus A."/>
            <person name="Glavina del Rio T."/>
            <person name="Dalin E."/>
            <person name="Tice H."/>
            <person name="Bruce D."/>
            <person name="Goodwin L."/>
            <person name="Pitluck S."/>
            <person name="Peters L."/>
            <person name="Ovchinnikova G."/>
            <person name="Lu M."/>
            <person name="Kyrpides N."/>
            <person name="Mavromatis K."/>
            <person name="Ivanova N."/>
            <person name="Brettin T."/>
            <person name="Detter J.C."/>
            <person name="Han C."/>
            <person name="Larimer F."/>
            <person name="Land M."/>
            <person name="Hauser L."/>
            <person name="Markowitz V."/>
            <person name="Cheng J.-F."/>
            <person name="Hugenholtz P."/>
            <person name="Woyke T."/>
            <person name="Wu D."/>
            <person name="Spring S."/>
            <person name="Schroeder M."/>
            <person name="Kopitz M."/>
            <person name="Brambilla E."/>
            <person name="Klenk H.-P."/>
            <person name="Eisen J.A."/>
        </authorList>
    </citation>
    <scope>NUCLEOTIDE SEQUENCE</scope>
    <source>
        <strain evidence="1">DSM 3403</strain>
    </source>
</reference>
<evidence type="ECO:0000313" key="1">
    <source>
        <dbReference type="EMBL" id="AFD08698.1"/>
    </source>
</evidence>
<dbReference type="EMBL" id="CP003349">
    <property type="protein sequence ID" value="AFD08698.1"/>
    <property type="molecule type" value="Genomic_DNA"/>
</dbReference>
<dbReference type="AlphaFoldDB" id="H8KLX0"/>
<dbReference type="Proteomes" id="UP000007590">
    <property type="component" value="Chromosome"/>
</dbReference>
<proteinExistence type="predicted"/>
<protein>
    <submittedName>
        <fullName evidence="1">Uncharacterized protein</fullName>
    </submittedName>
</protein>
<dbReference type="HOGENOM" id="CLU_130423_0_0_10"/>
<dbReference type="KEGG" id="scn:Solca_3695"/>
<name>H8KLX0_SOLCM</name>
<organism evidence="1 2">
    <name type="scientific">Solitalea canadensis (strain ATCC 29591 / DSM 3403 / JCM 21819 / LMG 8368 / NBRC 15130 / NCIMB 12057 / USAM 9D)</name>
    <name type="common">Flexibacter canadensis</name>
    <dbReference type="NCBI Taxonomy" id="929556"/>
    <lineage>
        <taxon>Bacteria</taxon>
        <taxon>Pseudomonadati</taxon>
        <taxon>Bacteroidota</taxon>
        <taxon>Sphingobacteriia</taxon>
        <taxon>Sphingobacteriales</taxon>
        <taxon>Sphingobacteriaceae</taxon>
        <taxon>Solitalea</taxon>
    </lineage>
</organism>
<gene>
    <name evidence="1" type="ordered locus">Solca_3695</name>
</gene>